<evidence type="ECO:0000313" key="2">
    <source>
        <dbReference type="Proteomes" id="UP000076962"/>
    </source>
</evidence>
<keyword evidence="2" id="KW-1185">Reference proteome</keyword>
<proteinExistence type="predicted"/>
<sequence>EGSLKTFFRAVKSASSGRGLERVFITGVSPVLMTDITSAYNVAEDIYLRPVFNDLCGFRESEIRSVLKQIVEECKLSPEKEQDAMSLMQQFYNGYCFSERVNEFIYNPTLVLYFLKYFQQECQFPRLMLDNNLAIDRGKLAYISALPNGEPIISQALNETPPLSLSELANRFGVDNMLNASKDTTFIVSLLYYLGILTFNG</sequence>
<dbReference type="PANTHER" id="PTHR34825:SF2">
    <property type="entry name" value="AAA-ATPASE-LIKE DOMAIN-CONTAINING PROTEIN"/>
    <property type="match status" value="1"/>
</dbReference>
<evidence type="ECO:0000313" key="1">
    <source>
        <dbReference type="EMBL" id="OAD20911.1"/>
    </source>
</evidence>
<comment type="caution">
    <text evidence="1">The sequence shown here is derived from an EMBL/GenBank/DDBJ whole genome shotgun (WGS) entry which is preliminary data.</text>
</comment>
<gene>
    <name evidence="1" type="ORF">THIOM_003351</name>
</gene>
<name>A0A176RYP4_9GAMM</name>
<feature type="non-terminal residue" evidence="1">
    <location>
        <position position="201"/>
    </location>
</feature>
<dbReference type="EMBL" id="LUTY01002011">
    <property type="protein sequence ID" value="OAD20911.1"/>
    <property type="molecule type" value="Genomic_DNA"/>
</dbReference>
<dbReference type="PANTHER" id="PTHR34825">
    <property type="entry name" value="CONSERVED PROTEIN, WITH A WEAK D-GALACTARATE DEHYDRATASE/ALTRONATE HYDROLASE DOMAIN"/>
    <property type="match status" value="1"/>
</dbReference>
<accession>A0A176RYP4</accession>
<dbReference type="Proteomes" id="UP000076962">
    <property type="component" value="Unassembled WGS sequence"/>
</dbReference>
<feature type="non-terminal residue" evidence="1">
    <location>
        <position position="1"/>
    </location>
</feature>
<organism evidence="1 2">
    <name type="scientific">Candidatus Thiomargarita nelsonii</name>
    <dbReference type="NCBI Taxonomy" id="1003181"/>
    <lineage>
        <taxon>Bacteria</taxon>
        <taxon>Pseudomonadati</taxon>
        <taxon>Pseudomonadota</taxon>
        <taxon>Gammaproteobacteria</taxon>
        <taxon>Thiotrichales</taxon>
        <taxon>Thiotrichaceae</taxon>
        <taxon>Thiomargarita</taxon>
    </lineage>
</organism>
<dbReference type="AlphaFoldDB" id="A0A176RYP4"/>
<protein>
    <submittedName>
        <fullName evidence="1">Uncharacterized protein</fullName>
    </submittedName>
</protein>
<reference evidence="1 2" key="1">
    <citation type="submission" date="2016-05" db="EMBL/GenBank/DDBJ databases">
        <title>Single-cell genome of chain-forming Candidatus Thiomargarita nelsonii and comparison to other large sulfur-oxidizing bacteria.</title>
        <authorList>
            <person name="Winkel M."/>
            <person name="Salman V."/>
            <person name="Woyke T."/>
            <person name="Schulz-Vogt H."/>
            <person name="Richter M."/>
            <person name="Flood B."/>
            <person name="Bailey J."/>
            <person name="Amann R."/>
            <person name="Mussmann M."/>
        </authorList>
    </citation>
    <scope>NUCLEOTIDE SEQUENCE [LARGE SCALE GENOMIC DNA]</scope>
    <source>
        <strain evidence="1 2">THI036</strain>
    </source>
</reference>